<keyword evidence="2" id="KW-1185">Reference proteome</keyword>
<organism evidence="1 2">
    <name type="scientific">Mycobacterium aquaticum</name>
    <dbReference type="NCBI Taxonomy" id="1927124"/>
    <lineage>
        <taxon>Bacteria</taxon>
        <taxon>Bacillati</taxon>
        <taxon>Actinomycetota</taxon>
        <taxon>Actinomycetes</taxon>
        <taxon>Mycobacteriales</taxon>
        <taxon>Mycobacteriaceae</taxon>
        <taxon>Mycobacterium</taxon>
    </lineage>
</organism>
<reference evidence="1 2" key="1">
    <citation type="submission" date="2017-02" db="EMBL/GenBank/DDBJ databases">
        <title>The new phylogeny of genus Mycobacterium.</title>
        <authorList>
            <person name="Tortoli E."/>
            <person name="Trovato A."/>
            <person name="Cirillo D.M."/>
        </authorList>
    </citation>
    <scope>NUCLEOTIDE SEQUENCE [LARGE SCALE GENOMIC DNA]</scope>
    <source>
        <strain evidence="1 2">RW6</strain>
    </source>
</reference>
<name>A0A1X0AA51_9MYCO</name>
<protein>
    <submittedName>
        <fullName evidence="1">Uncharacterized protein</fullName>
    </submittedName>
</protein>
<proteinExistence type="predicted"/>
<dbReference type="AlphaFoldDB" id="A0A1X0AA51"/>
<dbReference type="Proteomes" id="UP000192448">
    <property type="component" value="Unassembled WGS sequence"/>
</dbReference>
<evidence type="ECO:0000313" key="1">
    <source>
        <dbReference type="EMBL" id="ORA26940.1"/>
    </source>
</evidence>
<gene>
    <name evidence="1" type="ORF">BST13_31470</name>
</gene>
<dbReference type="EMBL" id="MVHF01000048">
    <property type="protein sequence ID" value="ORA26940.1"/>
    <property type="molecule type" value="Genomic_DNA"/>
</dbReference>
<dbReference type="STRING" id="1927124.BST13_31470"/>
<dbReference type="OrthoDB" id="4001768at2"/>
<evidence type="ECO:0000313" key="2">
    <source>
        <dbReference type="Proteomes" id="UP000192448"/>
    </source>
</evidence>
<accession>A0A1X0AA51</accession>
<sequence>MEREAGYLYTNLTSAIADKHSPLRRYFDVRFPHVRGIQAAYRAAAGPLLVPGGTANPGILGAAFDFMIRLTLDSTCVPDVAIAAFRHHASCVAAITRVAHIGGAAACGCRDSVLPVETARASWALALCTEIYRAGPQPGSPLQSLYRRGRFTPAGLLDAAPKDAIAQLCALHTVAVEHLYPALPYSRMVLGPVFAGSVLCKADADLIADGHLIDVKTHLGALNRATGARSDRLPLSTIYQLAGYALFDYADTYGITAVGVYSARYGALWTRDFAEFLQELAGGVVDIAAERAAVWNRLGGR</sequence>
<comment type="caution">
    <text evidence="1">The sequence shown here is derived from an EMBL/GenBank/DDBJ whole genome shotgun (WGS) entry which is preliminary data.</text>
</comment>